<dbReference type="EMBL" id="CM017325">
    <property type="protein sequence ID" value="KAE8056232.1"/>
    <property type="molecule type" value="Genomic_DNA"/>
</dbReference>
<evidence type="ECO:0000256" key="6">
    <source>
        <dbReference type="ARBA" id="ARBA00023157"/>
    </source>
</evidence>
<name>A0A5N6R5J6_9ROSI</name>
<accession>A0A5N6R5J6</accession>
<feature type="active site" evidence="7">
    <location>
        <position position="376"/>
    </location>
</feature>
<dbReference type="PANTHER" id="PTHR13683:SF750">
    <property type="entry name" value="ASPARTYL PROTEASE AED1"/>
    <property type="match status" value="1"/>
</dbReference>
<feature type="active site" evidence="7">
    <location>
        <position position="171"/>
    </location>
</feature>
<evidence type="ECO:0000259" key="9">
    <source>
        <dbReference type="PROSITE" id="PS51767"/>
    </source>
</evidence>
<dbReference type="InterPro" id="IPR032861">
    <property type="entry name" value="TAXi_N"/>
</dbReference>
<evidence type="ECO:0000256" key="1">
    <source>
        <dbReference type="ARBA" id="ARBA00007447"/>
    </source>
</evidence>
<dbReference type="InterPro" id="IPR033121">
    <property type="entry name" value="PEPTIDASE_A1"/>
</dbReference>
<organism evidence="10 11">
    <name type="scientific">Carpinus fangiana</name>
    <dbReference type="NCBI Taxonomy" id="176857"/>
    <lineage>
        <taxon>Eukaryota</taxon>
        <taxon>Viridiplantae</taxon>
        <taxon>Streptophyta</taxon>
        <taxon>Embryophyta</taxon>
        <taxon>Tracheophyta</taxon>
        <taxon>Spermatophyta</taxon>
        <taxon>Magnoliopsida</taxon>
        <taxon>eudicotyledons</taxon>
        <taxon>Gunneridae</taxon>
        <taxon>Pentapetalae</taxon>
        <taxon>rosids</taxon>
        <taxon>fabids</taxon>
        <taxon>Fagales</taxon>
        <taxon>Betulaceae</taxon>
        <taxon>Carpinus</taxon>
    </lineage>
</organism>
<evidence type="ECO:0000313" key="11">
    <source>
        <dbReference type="Proteomes" id="UP000327013"/>
    </source>
</evidence>
<keyword evidence="4" id="KW-0064">Aspartyl protease</keyword>
<keyword evidence="3 8" id="KW-0732">Signal</keyword>
<dbReference type="PANTHER" id="PTHR13683">
    <property type="entry name" value="ASPARTYL PROTEASES"/>
    <property type="match status" value="1"/>
</dbReference>
<gene>
    <name evidence="10" type="ORF">FH972_013022</name>
</gene>
<keyword evidence="5" id="KW-0378">Hydrolase</keyword>
<evidence type="ECO:0000313" key="10">
    <source>
        <dbReference type="EMBL" id="KAE8056232.1"/>
    </source>
</evidence>
<dbReference type="FunFam" id="2.40.70.10:FF:000021">
    <property type="entry name" value="Aspartyl protease AED1"/>
    <property type="match status" value="1"/>
</dbReference>
<sequence length="498" mass="53201">MAINPLSSSFLSFFLLSTTLVFLSSSSSKKLGFASEGRETIESNNHLLHHHTHTVQVRSLLPSTTCRPSTIDPDRKASLKVIHKYGPCSQVQQENSKIPTHAEILKQDELRVKSIHSRLSNKLADRGSGDLRDVEASTNIPAKSGSTIGTGNYVVTVGLGTPKKELTLIFDTGSDLTWTQCEPCAGSCYDQAETIFKPTVSMTYKNITCSSNLCYELVSATGNKPRCTSSNTCVYGIQYGDQSFSIGFFGTERLTLTPTDVFDKFVFGCGQNNQGLFGRSAGLLGLGRNPISFVQQTAPKYGGFFSYCLPSSSSSTGHLTFGKSRGGASKAVKFTPLSEASDGTSFYGLDTTGISVGGRRLAIKASVFSASGTIIDSGTVITRLPPSAYSALRTAFRKAMKAYPLTDPLSILDTCYDLSNYDEITVPTIAFSFGGGVTVELEAVGVFYIPRISQACLAFAGNGNASDVAIFGNVQQRTLEVVYDVAGERVGFGPASCS</sequence>
<dbReference type="Pfam" id="PF14541">
    <property type="entry name" value="TAXi_C"/>
    <property type="match status" value="1"/>
</dbReference>
<evidence type="ECO:0000256" key="3">
    <source>
        <dbReference type="ARBA" id="ARBA00022729"/>
    </source>
</evidence>
<evidence type="ECO:0000256" key="2">
    <source>
        <dbReference type="ARBA" id="ARBA00022670"/>
    </source>
</evidence>
<dbReference type="PRINTS" id="PR00792">
    <property type="entry name" value="PEPSIN"/>
</dbReference>
<dbReference type="SUPFAM" id="SSF50630">
    <property type="entry name" value="Acid proteases"/>
    <property type="match status" value="1"/>
</dbReference>
<evidence type="ECO:0000256" key="7">
    <source>
        <dbReference type="PIRSR" id="PIRSR601461-1"/>
    </source>
</evidence>
<dbReference type="GO" id="GO:0004190">
    <property type="term" value="F:aspartic-type endopeptidase activity"/>
    <property type="evidence" value="ECO:0007669"/>
    <property type="project" value="UniProtKB-KW"/>
</dbReference>
<dbReference type="OrthoDB" id="2747330at2759"/>
<dbReference type="InterPro" id="IPR032799">
    <property type="entry name" value="TAXi_C"/>
</dbReference>
<dbReference type="InterPro" id="IPR021109">
    <property type="entry name" value="Peptidase_aspartic_dom_sf"/>
</dbReference>
<feature type="signal peptide" evidence="8">
    <location>
        <begin position="1"/>
        <end position="28"/>
    </location>
</feature>
<dbReference type="FunFam" id="2.40.70.10:FF:000013">
    <property type="entry name" value="Aspartyl protease AED1"/>
    <property type="match status" value="1"/>
</dbReference>
<keyword evidence="2" id="KW-0645">Protease</keyword>
<dbReference type="Gene3D" id="2.40.70.10">
    <property type="entry name" value="Acid Proteases"/>
    <property type="match status" value="2"/>
</dbReference>
<dbReference type="PROSITE" id="PS51767">
    <property type="entry name" value="PEPTIDASE_A1"/>
    <property type="match status" value="1"/>
</dbReference>
<proteinExistence type="inferred from homology"/>
<feature type="chain" id="PRO_5024454143" description="Peptidase A1 domain-containing protein" evidence="8">
    <location>
        <begin position="29"/>
        <end position="498"/>
    </location>
</feature>
<evidence type="ECO:0000256" key="8">
    <source>
        <dbReference type="SAM" id="SignalP"/>
    </source>
</evidence>
<protein>
    <recommendedName>
        <fullName evidence="9">Peptidase A1 domain-containing protein</fullName>
    </recommendedName>
</protein>
<evidence type="ECO:0000256" key="5">
    <source>
        <dbReference type="ARBA" id="ARBA00022801"/>
    </source>
</evidence>
<reference evidence="10 11" key="1">
    <citation type="submission" date="2019-06" db="EMBL/GenBank/DDBJ databases">
        <title>A chromosomal-level reference genome of Carpinus fangiana (Coryloideae, Betulaceae).</title>
        <authorList>
            <person name="Yang X."/>
            <person name="Wang Z."/>
            <person name="Zhang L."/>
            <person name="Hao G."/>
            <person name="Liu J."/>
            <person name="Yang Y."/>
        </authorList>
    </citation>
    <scope>NUCLEOTIDE SEQUENCE [LARGE SCALE GENOMIC DNA]</scope>
    <source>
        <strain evidence="10">Cfa_2016G</strain>
        <tissue evidence="10">Leaf</tissue>
    </source>
</reference>
<dbReference type="CDD" id="cd05472">
    <property type="entry name" value="cnd41_like"/>
    <property type="match status" value="1"/>
</dbReference>
<dbReference type="InterPro" id="IPR033873">
    <property type="entry name" value="CND41-like"/>
</dbReference>
<keyword evidence="11" id="KW-1185">Reference proteome</keyword>
<dbReference type="InterPro" id="IPR001461">
    <property type="entry name" value="Aspartic_peptidase_A1"/>
</dbReference>
<keyword evidence="6" id="KW-1015">Disulfide bond</keyword>
<feature type="domain" description="Peptidase A1" evidence="9">
    <location>
        <begin position="153"/>
        <end position="493"/>
    </location>
</feature>
<dbReference type="AlphaFoldDB" id="A0A5N6R5J6"/>
<dbReference type="Pfam" id="PF14543">
    <property type="entry name" value="TAXi_N"/>
    <property type="match status" value="1"/>
</dbReference>
<comment type="similarity">
    <text evidence="1">Belongs to the peptidase A1 family.</text>
</comment>
<dbReference type="GO" id="GO:0006508">
    <property type="term" value="P:proteolysis"/>
    <property type="evidence" value="ECO:0007669"/>
    <property type="project" value="UniProtKB-KW"/>
</dbReference>
<evidence type="ECO:0000256" key="4">
    <source>
        <dbReference type="ARBA" id="ARBA00022750"/>
    </source>
</evidence>
<dbReference type="Proteomes" id="UP000327013">
    <property type="component" value="Chromosome 5"/>
</dbReference>